<reference evidence="11 12" key="1">
    <citation type="submission" date="2019-03" db="EMBL/GenBank/DDBJ databases">
        <title>Genomic Encyclopedia of Type Strains, Phase IV (KMG-IV): sequencing the most valuable type-strain genomes for metagenomic binning, comparative biology and taxonomic classification.</title>
        <authorList>
            <person name="Goeker M."/>
        </authorList>
    </citation>
    <scope>NUCLEOTIDE SEQUENCE [LARGE SCALE GENOMIC DNA]</scope>
    <source>
        <strain evidence="11 12">DSM 23802</strain>
    </source>
</reference>
<feature type="chain" id="PRO_5038873974" description="serine-type D-Ala-D-Ala carboxypeptidase" evidence="7">
    <location>
        <begin position="23"/>
        <end position="679"/>
    </location>
</feature>
<dbReference type="EMBL" id="SMAB01000014">
    <property type="protein sequence ID" value="TCS81063.1"/>
    <property type="molecule type" value="Genomic_DNA"/>
</dbReference>
<dbReference type="GO" id="GO:0071972">
    <property type="term" value="F:peptidoglycan L,D-transpeptidase activity"/>
    <property type="evidence" value="ECO:0007669"/>
    <property type="project" value="TreeGrafter"/>
</dbReference>
<dbReference type="EC" id="3.4.16.4" evidence="4"/>
<dbReference type="Pfam" id="PF00905">
    <property type="entry name" value="Transpeptidase"/>
    <property type="match status" value="1"/>
</dbReference>
<dbReference type="SUPFAM" id="SSF56601">
    <property type="entry name" value="beta-lactamase/transpeptidase-like"/>
    <property type="match status" value="1"/>
</dbReference>
<feature type="domain" description="Penicillin-binding protein dimerisation" evidence="9">
    <location>
        <begin position="158"/>
        <end position="318"/>
    </location>
</feature>
<dbReference type="InterPro" id="IPR012338">
    <property type="entry name" value="Beta-lactam/transpept-like"/>
</dbReference>
<dbReference type="PANTHER" id="PTHR30627:SF25">
    <property type="entry name" value="PENICILLIN-BINDING PROTEIN 3"/>
    <property type="match status" value="1"/>
</dbReference>
<dbReference type="Gene3D" id="3.30.1390.30">
    <property type="entry name" value="Penicillin-binding protein 2a, domain 3"/>
    <property type="match status" value="1"/>
</dbReference>
<feature type="domain" description="NTF2-like N-terminal transpeptidase" evidence="10">
    <location>
        <begin position="26"/>
        <end position="151"/>
    </location>
</feature>
<dbReference type="GO" id="GO:0005886">
    <property type="term" value="C:plasma membrane"/>
    <property type="evidence" value="ECO:0007669"/>
    <property type="project" value="TreeGrafter"/>
</dbReference>
<evidence type="ECO:0000256" key="7">
    <source>
        <dbReference type="SAM" id="SignalP"/>
    </source>
</evidence>
<dbReference type="SUPFAM" id="SSF54427">
    <property type="entry name" value="NTF2-like"/>
    <property type="match status" value="1"/>
</dbReference>
<sequence>MKKRLFLFGILFLIITSFIGCGNETTPQDRFQAFIKSWGNQDFAGMYDLTSQSTQQKIKKEEFVKRYQTIYGEQGIEVSQLDVKFQTPKEEVKPNEKGEIIFPYSVKMNTLAGPYEFTGKAKLVKEKREKEENWYVVWEPSMILAGMKEGDRVGARILPAARGQILDRNGAGLAVNDSAISIGVIPDKLGTDVAIKEKIAQLLGISIDQINKSLEEPWVKPNLFVPIKIIAKDQKAKLDQLTKLPGVSSQEVPVRYYPYKEIIAHLIGYVGNITAEELQSLKDKGYSQSDLVGKSGLEKIFEEKLRGKNGGEIFIIDGKTNAHKVIAKLDPIDGENIQLTIDINLQKEIYGQFQKDSGTAVAIHPKTGEVLALVNSPSFNPNDFVLGISQKQWKALNEDPKKPLINRFAQTYTPGSAFKPITAAIGLKTGVIQPDQTRDIKGLSWQKDESWGNYFIKRVTDPEKPVNLKDALIYSDNIYFAQTALDIGEDRFLIEAKNFGFLESLPFPFPITRSKLVAKDNFQNEIQLADTGYGQGEVMMNPLHLAIAYTPFLNNGDLLKPTLIKGENDSKIWKDNLFTTEAANTIFQDLIQVVENPKGTAYQPRVSGIKIAGKTGTAEIKGKQGETGIENGWFIAVNTDNPRLMIVMMIEDVQNRGGSHYVVSKVKNIFQHKELYPKE</sequence>
<comment type="subcellular location">
    <subcellularLocation>
        <location evidence="1">Membrane</location>
    </subcellularLocation>
</comment>
<organism evidence="11 12">
    <name type="scientific">Tepidibacillus fermentans</name>
    <dbReference type="NCBI Taxonomy" id="1281767"/>
    <lineage>
        <taxon>Bacteria</taxon>
        <taxon>Bacillati</taxon>
        <taxon>Bacillota</taxon>
        <taxon>Bacilli</taxon>
        <taxon>Bacillales</taxon>
        <taxon>Bacillaceae</taxon>
        <taxon>Tepidibacillus</taxon>
    </lineage>
</organism>
<dbReference type="InterPro" id="IPR036138">
    <property type="entry name" value="PBP_dimer_sf"/>
</dbReference>
<dbReference type="InterPro" id="IPR005311">
    <property type="entry name" value="PBP_dimer"/>
</dbReference>
<evidence type="ECO:0000259" key="8">
    <source>
        <dbReference type="Pfam" id="PF00905"/>
    </source>
</evidence>
<dbReference type="PROSITE" id="PS51257">
    <property type="entry name" value="PROKAR_LIPOPROTEIN"/>
    <property type="match status" value="1"/>
</dbReference>
<gene>
    <name evidence="11" type="ORF">EDD72_11444</name>
</gene>
<dbReference type="SUPFAM" id="SSF56519">
    <property type="entry name" value="Penicillin binding protein dimerisation domain"/>
    <property type="match status" value="1"/>
</dbReference>
<comment type="pathway">
    <text evidence="2">Cell wall biogenesis; peptidoglycan biosynthesis.</text>
</comment>
<dbReference type="GO" id="GO:0046677">
    <property type="term" value="P:response to antibiotic"/>
    <property type="evidence" value="ECO:0007669"/>
    <property type="project" value="InterPro"/>
</dbReference>
<dbReference type="UniPathway" id="UPA00219"/>
<comment type="similarity">
    <text evidence="3">Belongs to the transpeptidase family.</text>
</comment>
<accession>A0A4R3KDF5</accession>
<dbReference type="Gene3D" id="3.10.450.100">
    <property type="entry name" value="NTF2-like, domain 1"/>
    <property type="match status" value="1"/>
</dbReference>
<dbReference type="GO" id="GO:0009252">
    <property type="term" value="P:peptidoglycan biosynthetic process"/>
    <property type="evidence" value="ECO:0007669"/>
    <property type="project" value="UniProtKB-UniPathway"/>
</dbReference>
<comment type="caution">
    <text evidence="11">The sequence shown here is derived from an EMBL/GenBank/DDBJ whole genome shotgun (WGS) entry which is preliminary data.</text>
</comment>
<evidence type="ECO:0000256" key="3">
    <source>
        <dbReference type="ARBA" id="ARBA00007171"/>
    </source>
</evidence>
<dbReference type="InterPro" id="IPR032710">
    <property type="entry name" value="NTF2-like_dom_sf"/>
</dbReference>
<evidence type="ECO:0000313" key="12">
    <source>
        <dbReference type="Proteomes" id="UP000295788"/>
    </source>
</evidence>
<evidence type="ECO:0000259" key="9">
    <source>
        <dbReference type="Pfam" id="PF03717"/>
    </source>
</evidence>
<dbReference type="InterPro" id="IPR050515">
    <property type="entry name" value="Beta-lactam/transpept"/>
</dbReference>
<dbReference type="GO" id="GO:0009002">
    <property type="term" value="F:serine-type D-Ala-D-Ala carboxypeptidase activity"/>
    <property type="evidence" value="ECO:0007669"/>
    <property type="project" value="UniProtKB-EC"/>
</dbReference>
<dbReference type="GO" id="GO:0008658">
    <property type="term" value="F:penicillin binding"/>
    <property type="evidence" value="ECO:0007669"/>
    <property type="project" value="InterPro"/>
</dbReference>
<evidence type="ECO:0000256" key="6">
    <source>
        <dbReference type="ARBA" id="ARBA00034000"/>
    </source>
</evidence>
<dbReference type="RefSeq" id="WP_132769514.1">
    <property type="nucleotide sequence ID" value="NZ_SMAB01000014.1"/>
</dbReference>
<evidence type="ECO:0000256" key="2">
    <source>
        <dbReference type="ARBA" id="ARBA00004752"/>
    </source>
</evidence>
<dbReference type="Pfam" id="PF03717">
    <property type="entry name" value="PBP_dimer"/>
    <property type="match status" value="1"/>
</dbReference>
<evidence type="ECO:0000256" key="1">
    <source>
        <dbReference type="ARBA" id="ARBA00004370"/>
    </source>
</evidence>
<evidence type="ECO:0000259" key="10">
    <source>
        <dbReference type="Pfam" id="PF05223"/>
    </source>
</evidence>
<evidence type="ECO:0000313" key="11">
    <source>
        <dbReference type="EMBL" id="TCS81063.1"/>
    </source>
</evidence>
<keyword evidence="5" id="KW-0472">Membrane</keyword>
<keyword evidence="7" id="KW-0732">Signal</keyword>
<dbReference type="PANTHER" id="PTHR30627">
    <property type="entry name" value="PEPTIDOGLYCAN D,D-TRANSPEPTIDASE"/>
    <property type="match status" value="1"/>
</dbReference>
<feature type="signal peptide" evidence="7">
    <location>
        <begin position="1"/>
        <end position="22"/>
    </location>
</feature>
<dbReference type="OrthoDB" id="9766847at2"/>
<keyword evidence="12" id="KW-1185">Reference proteome</keyword>
<evidence type="ECO:0000256" key="4">
    <source>
        <dbReference type="ARBA" id="ARBA00012448"/>
    </source>
</evidence>
<name>A0A4R3KDF5_9BACI</name>
<dbReference type="Gene3D" id="3.90.1310.10">
    <property type="entry name" value="Penicillin-binding protein 2a (Domain 2)"/>
    <property type="match status" value="1"/>
</dbReference>
<evidence type="ECO:0000256" key="5">
    <source>
        <dbReference type="ARBA" id="ARBA00023136"/>
    </source>
</evidence>
<dbReference type="InterPro" id="IPR007887">
    <property type="entry name" value="MecA_N"/>
</dbReference>
<comment type="catalytic activity">
    <reaction evidence="6">
        <text>Preferential cleavage: (Ac)2-L-Lys-D-Ala-|-D-Ala. Also transpeptidation of peptidyl-alanyl moieties that are N-acyl substituents of D-alanine.</text>
        <dbReference type="EC" id="3.4.16.4"/>
    </reaction>
</comment>
<dbReference type="AlphaFoldDB" id="A0A4R3KDF5"/>
<dbReference type="GO" id="GO:0071555">
    <property type="term" value="P:cell wall organization"/>
    <property type="evidence" value="ECO:0007669"/>
    <property type="project" value="TreeGrafter"/>
</dbReference>
<dbReference type="Proteomes" id="UP000295788">
    <property type="component" value="Unassembled WGS sequence"/>
</dbReference>
<proteinExistence type="inferred from homology"/>
<dbReference type="InterPro" id="IPR001460">
    <property type="entry name" value="PCN-bd_Tpept"/>
</dbReference>
<protein>
    <recommendedName>
        <fullName evidence="4">serine-type D-Ala-D-Ala carboxypeptidase</fullName>
        <ecNumber evidence="4">3.4.16.4</ecNumber>
    </recommendedName>
</protein>
<feature type="domain" description="Penicillin-binding protein transpeptidase" evidence="8">
    <location>
        <begin position="358"/>
        <end position="670"/>
    </location>
</feature>
<dbReference type="Pfam" id="PF05223">
    <property type="entry name" value="MecA_N"/>
    <property type="match status" value="1"/>
</dbReference>
<dbReference type="Gene3D" id="3.40.710.10">
    <property type="entry name" value="DD-peptidase/beta-lactamase superfamily"/>
    <property type="match status" value="1"/>
</dbReference>